<dbReference type="OrthoDB" id="9766710at2"/>
<reference evidence="2 3" key="1">
    <citation type="journal article" date="2019" name="PLoS ONE">
        <title>Pup mortality in New Zealand sea lions (Phocarctos hookeri) at Enderby Island, Auckland Islands, 2013-18.</title>
        <authorList>
            <person name="Michael S.A."/>
            <person name="Hayman D.T.S."/>
            <person name="Gray R."/>
            <person name="Zhang J."/>
            <person name="Rogers L."/>
            <person name="Roe W.D."/>
        </authorList>
    </citation>
    <scope>NUCLEOTIDE SEQUENCE [LARGE SCALE GENOMIC DNA]</scope>
    <source>
        <strain evidence="2 3">SM868</strain>
    </source>
</reference>
<sequence>MLFSRKFDSSKALAQRVENRFRGAQARLHNAVKSKSAKTNPALNSTAAKHSKAAKRSPSGRTRLFNGLSQPFFVKRTSNTSSYDIGQPLNGPQNDRLSPTKTSYAVLPAANSLSARQRFLRLCILLSLASMATFSVSANASVLDPIRRVFSPIINIIDRKPPSEPRAGKLVTEQPALDPNISSHPIEQDSNTRLSLTKDRPSLLNVMNAEFLLSRGEIDQALALYKQESFKQDATSVFERALELSLLYETPRESLDFALKWQQQNPEHIPALFYVAHLALKASDYELTGKVLSEILSYDSQADLSEILIGIYPNNEADQRRLLETLLRLPKHNNPSLLVMQAGLMSHLGQPDIALVSVNRALKSQPNNAPFIVLKADILKQLEPDRKVLKFVSSERKRLKNNKTLYLYEIRYLLELGQTQEAWDLLLVAHDLFHDEEVTLLAALVSIDIEAYTKADELLSELASSPAYIDQAYYYLGISAERQHKYERAERFLSKVMQENLVLKARQKLVSIQLLQGHADQALATLQQFSHQFDVYAPESAIMQADILRQQGKLPEAQQLLADANARAPDDTKLLFARAQLLDNEKDTALKHELLDHLLLINPENPDYILALAVLLFEQGDETEVAKSLTLAQSILEIPFDSPMFKQNNYLAALNILAADALSKQQYQAVVEYLEGPYDISPTLDSGIILLRAYQGLDEQDKVLSLFNDIQQRFAVGQQDLSDRLQSY</sequence>
<comment type="caution">
    <text evidence="2">The sequence shown here is derived from an EMBL/GenBank/DDBJ whole genome shotgun (WGS) entry which is preliminary data.</text>
</comment>
<dbReference type="SUPFAM" id="SSF48452">
    <property type="entry name" value="TPR-like"/>
    <property type="match status" value="1"/>
</dbReference>
<keyword evidence="3" id="KW-1185">Reference proteome</keyword>
<gene>
    <name evidence="2" type="ORF">GB996_09835</name>
</gene>
<protein>
    <recommendedName>
        <fullName evidence="4">Tetratricopeptide repeat protein</fullName>
    </recommendedName>
</protein>
<name>A0A844M2R9_9GAMM</name>
<feature type="compositionally biased region" description="Polar residues" evidence="1">
    <location>
        <begin position="37"/>
        <end position="48"/>
    </location>
</feature>
<dbReference type="InterPro" id="IPR011990">
    <property type="entry name" value="TPR-like_helical_dom_sf"/>
</dbReference>
<proteinExistence type="predicted"/>
<evidence type="ECO:0000313" key="2">
    <source>
        <dbReference type="EMBL" id="MUG33094.1"/>
    </source>
</evidence>
<dbReference type="EMBL" id="WFKQ01000010">
    <property type="protein sequence ID" value="MUG33094.1"/>
    <property type="molecule type" value="Genomic_DNA"/>
</dbReference>
<organism evidence="2 3">
    <name type="scientific">Psychrobacter sanguinis</name>
    <dbReference type="NCBI Taxonomy" id="861445"/>
    <lineage>
        <taxon>Bacteria</taxon>
        <taxon>Pseudomonadati</taxon>
        <taxon>Pseudomonadota</taxon>
        <taxon>Gammaproteobacteria</taxon>
        <taxon>Moraxellales</taxon>
        <taxon>Moraxellaceae</taxon>
        <taxon>Psychrobacter</taxon>
    </lineage>
</organism>
<evidence type="ECO:0000256" key="1">
    <source>
        <dbReference type="SAM" id="MobiDB-lite"/>
    </source>
</evidence>
<dbReference type="Gene3D" id="1.25.40.10">
    <property type="entry name" value="Tetratricopeptide repeat domain"/>
    <property type="match status" value="2"/>
</dbReference>
<evidence type="ECO:0008006" key="4">
    <source>
        <dbReference type="Google" id="ProtNLM"/>
    </source>
</evidence>
<evidence type="ECO:0000313" key="3">
    <source>
        <dbReference type="Proteomes" id="UP000442109"/>
    </source>
</evidence>
<dbReference type="Proteomes" id="UP000442109">
    <property type="component" value="Unassembled WGS sequence"/>
</dbReference>
<dbReference type="AlphaFoldDB" id="A0A844M2R9"/>
<dbReference type="RefSeq" id="WP_155587557.1">
    <property type="nucleotide sequence ID" value="NZ_WFKQ01000010.1"/>
</dbReference>
<feature type="region of interest" description="Disordered" evidence="1">
    <location>
        <begin position="29"/>
        <end position="65"/>
    </location>
</feature>
<accession>A0A844M2R9</accession>